<reference evidence="1" key="2">
    <citation type="submission" date="2022-11" db="EMBL/GenBank/DDBJ databases">
        <title>Genomic repertoires linked with pathogenic potency of arthritogenic Prevotella copri isolated from the gut of rheumatoid arthritis patients.</title>
        <authorList>
            <person name="Nii T."/>
            <person name="Maeda Y."/>
            <person name="Motooka D."/>
            <person name="Naito M."/>
            <person name="Matsumoto Y."/>
            <person name="Ogawa T."/>
            <person name="Oguro-Igashira E."/>
            <person name="Kishikawa T."/>
            <person name="Yamashita M."/>
            <person name="Koizumi S."/>
            <person name="Kurakawa T."/>
            <person name="Okumura R."/>
            <person name="Kayama H."/>
            <person name="Murakami M."/>
            <person name="Sakaguchi T."/>
            <person name="Das B."/>
            <person name="Nakamura S."/>
            <person name="Okada Y."/>
            <person name="Kumanogoh A."/>
            <person name="Takeda K."/>
        </authorList>
    </citation>
    <scope>NUCLEOTIDE SEQUENCE</scope>
    <source>
        <strain evidence="1">H019-1</strain>
    </source>
</reference>
<gene>
    <name evidence="2" type="ORF">F7D71_04875</name>
    <name evidence="1" type="ORF">ONT19_02100</name>
</gene>
<dbReference type="Proteomes" id="UP000423156">
    <property type="component" value="Unassembled WGS sequence"/>
</dbReference>
<reference evidence="3" key="1">
    <citation type="submission" date="2019-09" db="EMBL/GenBank/DDBJ databases">
        <title>Distinct polysaccharide growth profiles of human intestinal Prevotella copri isolates.</title>
        <authorList>
            <person name="Fehlner-Peach H."/>
            <person name="Magnabosco C."/>
            <person name="Raghavan V."/>
            <person name="Scher J.U."/>
            <person name="Tett A."/>
            <person name="Cox L.M."/>
            <person name="Gottsegen C."/>
            <person name="Watters A."/>
            <person name="Wiltshire- Gordon J.D."/>
            <person name="Segata N."/>
            <person name="Bonneau R."/>
            <person name="Littman D.R."/>
        </authorList>
    </citation>
    <scope>NUCLEOTIDE SEQUENCE [LARGE SCALE GENOMIC DNA]</scope>
    <source>
        <strain evidence="3">BU41712</strain>
    </source>
</reference>
<accession>A0AA90UTA0</accession>
<proteinExistence type="predicted"/>
<dbReference type="EMBL" id="VZBZ01000064">
    <property type="protein sequence ID" value="MQN77210.1"/>
    <property type="molecule type" value="Genomic_DNA"/>
</dbReference>
<evidence type="ECO:0000313" key="2">
    <source>
        <dbReference type="EMBL" id="MQN77210.1"/>
    </source>
</evidence>
<evidence type="ECO:0000313" key="3">
    <source>
        <dbReference type="Proteomes" id="UP000423156"/>
    </source>
</evidence>
<organism evidence="2 3">
    <name type="scientific">Segatella copri</name>
    <dbReference type="NCBI Taxonomy" id="165179"/>
    <lineage>
        <taxon>Bacteria</taxon>
        <taxon>Pseudomonadati</taxon>
        <taxon>Bacteroidota</taxon>
        <taxon>Bacteroidia</taxon>
        <taxon>Bacteroidales</taxon>
        <taxon>Prevotellaceae</taxon>
        <taxon>Segatella</taxon>
    </lineage>
</organism>
<dbReference type="AlphaFoldDB" id="A0AA90UTA0"/>
<dbReference type="InterPro" id="IPR014969">
    <property type="entry name" value="DNA_S_DndE"/>
</dbReference>
<evidence type="ECO:0000313" key="1">
    <source>
        <dbReference type="EMBL" id="MCW4130410.1"/>
    </source>
</evidence>
<dbReference type="RefSeq" id="WP_153092410.1">
    <property type="nucleotide sequence ID" value="NZ_JAPDVE010000003.1"/>
</dbReference>
<dbReference type="InterPro" id="IPR038472">
    <property type="entry name" value="DndE_sf"/>
</dbReference>
<reference evidence="2" key="3">
    <citation type="submission" date="2022-12" db="EMBL/GenBank/DDBJ databases">
        <title>Distinct polysaccharide growth profiles of human intestinal Prevotella copri isolates.</title>
        <authorList>
            <person name="Fehlner-Peach H."/>
            <person name="Magnabosco C."/>
            <person name="Raghavan V."/>
            <person name="Scher J.U."/>
            <person name="Tett A."/>
            <person name="Cox L.M."/>
            <person name="Gottsegen C."/>
            <person name="Watters A."/>
            <person name="Wiltshire- Gordon J.D."/>
            <person name="Segata N."/>
            <person name="Bonneau R."/>
            <person name="Littman D.R."/>
        </authorList>
    </citation>
    <scope>NUCLEOTIDE SEQUENCE</scope>
    <source>
        <strain evidence="2">BU41712</strain>
    </source>
</reference>
<comment type="caution">
    <text evidence="2">The sequence shown here is derived from an EMBL/GenBank/DDBJ whole genome shotgun (WGS) entry which is preliminary data.</text>
</comment>
<dbReference type="Proteomes" id="UP001209417">
    <property type="component" value="Unassembled WGS sequence"/>
</dbReference>
<dbReference type="EMBL" id="JAPDVG010000001">
    <property type="protein sequence ID" value="MCW4130410.1"/>
    <property type="molecule type" value="Genomic_DNA"/>
</dbReference>
<dbReference type="Gene3D" id="1.10.1220.160">
    <property type="entry name" value="DNA sulphur modification protein DndE"/>
    <property type="match status" value="1"/>
</dbReference>
<protein>
    <submittedName>
        <fullName evidence="2">DUF1832 domain-containing protein</fullName>
    </submittedName>
    <submittedName>
        <fullName evidence="1">DndE family protein</fullName>
    </submittedName>
</protein>
<sequence>MFNQIKTSAKNKEVVTVLTRKFGLGAENVIARIAIVYSLQKGTRFLPTDTKDSGGKEYSKSVLFGNMYPMYAALMCKYYQIRMSDKDLPHYFKLHLDDGLEKIMQDVKDNPNLVGYDYLFDKIHLGLEAIC</sequence>
<name>A0AA90UTA0_9BACT</name>
<dbReference type="Pfam" id="PF08870">
    <property type="entry name" value="DndE"/>
    <property type="match status" value="1"/>
</dbReference>